<dbReference type="EMBL" id="CP011568">
    <property type="protein sequence ID" value="AKJ66969.1"/>
    <property type="molecule type" value="Genomic_DNA"/>
</dbReference>
<dbReference type="PATRIC" id="fig|445709.3.peg.161"/>
<dbReference type="STRING" id="445709.ABW99_00710"/>
<dbReference type="InterPro" id="IPR011986">
    <property type="entry name" value="Xdiol_dOase_LigA"/>
</dbReference>
<feature type="domain" description="Extradiol ring-cleavage dioxygenase LigAB LigA subunit" evidence="1">
    <location>
        <begin position="29"/>
        <end position="116"/>
    </location>
</feature>
<protein>
    <submittedName>
        <fullName evidence="2">Protocatechuate 3,4-dioxygenase</fullName>
    </submittedName>
</protein>
<dbReference type="OrthoDB" id="8685817at2"/>
<keyword evidence="3" id="KW-1185">Reference proteome</keyword>
<accession>A0A0G3ELX0</accession>
<dbReference type="KEGG" id="ptx:ABW99_00710"/>
<keyword evidence="2" id="KW-0223">Dioxygenase</keyword>
<dbReference type="Pfam" id="PF07746">
    <property type="entry name" value="LigA"/>
    <property type="match status" value="1"/>
</dbReference>
<dbReference type="Proteomes" id="UP000036700">
    <property type="component" value="Chromosome"/>
</dbReference>
<evidence type="ECO:0000259" key="1">
    <source>
        <dbReference type="Pfam" id="PF07746"/>
    </source>
</evidence>
<dbReference type="AlphaFoldDB" id="A0A0G3ELX0"/>
<organism evidence="2 3">
    <name type="scientific">Pandoraea thiooxydans</name>
    <dbReference type="NCBI Taxonomy" id="445709"/>
    <lineage>
        <taxon>Bacteria</taxon>
        <taxon>Pseudomonadati</taxon>
        <taxon>Pseudomonadota</taxon>
        <taxon>Betaproteobacteria</taxon>
        <taxon>Burkholderiales</taxon>
        <taxon>Burkholderiaceae</taxon>
        <taxon>Pandoraea</taxon>
    </lineage>
</organism>
<sequence>MSANRTRDYDDIPGTYVFDGARCREGYALNMFCKSLDVASNRDAFRSDPDGYPRRFGLTPAQYEAIAARDWLGMLRLGGNIYYTFKLAIFDGLSMQHVGAAMSAEALDVEGFRAMMAAGGRPIVGNRSIVEQRHG</sequence>
<dbReference type="RefSeq" id="WP_047212488.1">
    <property type="nucleotide sequence ID" value="NZ_CP011568.3"/>
</dbReference>
<dbReference type="InterPro" id="IPR036622">
    <property type="entry name" value="LigA_sf"/>
</dbReference>
<proteinExistence type="predicted"/>
<name>A0A0G3ELX0_9BURK</name>
<dbReference type="SUPFAM" id="SSF48076">
    <property type="entry name" value="LigA subunit of an aromatic-ring-opening dioxygenase LigAB"/>
    <property type="match status" value="1"/>
</dbReference>
<reference evidence="3" key="1">
    <citation type="submission" date="2015-06" db="EMBL/GenBank/DDBJ databases">
        <authorList>
            <person name="Lim Y.L."/>
            <person name="Ee R."/>
            <person name="Yong D."/>
            <person name="How K.Y."/>
            <person name="Yin W.F."/>
            <person name="Chan K.G."/>
        </authorList>
    </citation>
    <scope>NUCLEOTIDE SEQUENCE [LARGE SCALE GENOMIC DNA]</scope>
    <source>
        <strain evidence="3">DSM 25325</strain>
    </source>
</reference>
<evidence type="ECO:0000313" key="2">
    <source>
        <dbReference type="EMBL" id="AKJ66969.1"/>
    </source>
</evidence>
<evidence type="ECO:0000313" key="3">
    <source>
        <dbReference type="Proteomes" id="UP000036700"/>
    </source>
</evidence>
<gene>
    <name evidence="2" type="ORF">ABW99_00710</name>
</gene>
<dbReference type="Gene3D" id="1.10.700.10">
    <property type="entry name" value="Dioxygenase LigAB, LigA subunit"/>
    <property type="match status" value="1"/>
</dbReference>
<keyword evidence="2" id="KW-0560">Oxidoreductase</keyword>
<dbReference type="GO" id="GO:0051213">
    <property type="term" value="F:dioxygenase activity"/>
    <property type="evidence" value="ECO:0007669"/>
    <property type="project" value="UniProtKB-KW"/>
</dbReference>